<dbReference type="CDD" id="cd00198">
    <property type="entry name" value="vWFA"/>
    <property type="match status" value="1"/>
</dbReference>
<dbReference type="InterPro" id="IPR036465">
    <property type="entry name" value="vWFA_dom_sf"/>
</dbReference>
<evidence type="ECO:0000259" key="1">
    <source>
        <dbReference type="PROSITE" id="PS50089"/>
    </source>
</evidence>
<dbReference type="InterPro" id="IPR013083">
    <property type="entry name" value="Znf_RING/FYVE/PHD"/>
</dbReference>
<dbReference type="SMART" id="SM00184">
    <property type="entry name" value="RING"/>
    <property type="match status" value="1"/>
</dbReference>
<dbReference type="PANTHER" id="PTHR10579">
    <property type="entry name" value="CALCIUM-ACTIVATED CHLORIDE CHANNEL REGULATOR"/>
    <property type="match status" value="1"/>
</dbReference>
<dbReference type="SMART" id="SM00327">
    <property type="entry name" value="VWA"/>
    <property type="match status" value="1"/>
</dbReference>
<proteinExistence type="predicted"/>
<dbReference type="PANTHER" id="PTHR10579:SF43">
    <property type="entry name" value="ZINC FINGER (C3HC4-TYPE RING FINGER) FAMILY PROTEIN"/>
    <property type="match status" value="1"/>
</dbReference>
<dbReference type="PROSITE" id="PS50234">
    <property type="entry name" value="VWFA"/>
    <property type="match status" value="1"/>
</dbReference>
<accession>A0A6C0D879</accession>
<feature type="domain" description="VWFA" evidence="2">
    <location>
        <begin position="243"/>
        <end position="415"/>
    </location>
</feature>
<dbReference type="InterPro" id="IPR001841">
    <property type="entry name" value="Znf_RING"/>
</dbReference>
<sequence>MSSNNTSTNFIPFAQCDSQTIDSQTIDSQTIDSQTIYSQFNDDLDQFDIQPLTRLSTNTLLDDVIQQRANHTYVPGTTCLICLSNLQDNWVNLSNCGHTELCPVCVNTLSNNNTELVKCPSCRTLNSSALLWNGTNIVFNNLSLSPPLFQRQNNVLFEDPYLPNPPRMQRMSSCPIGNHQQANTFGLRRMDTILIPSVPPSSNIVNVEDEEVFALFKSIQQDEVQLGTTYLHFKKETFDANFDYYLVVDKSGSMTRIIEQIKGAVINLINRLPIGARLTVIAFDSYPVQLFALQPIIPTNKDNIITSIGQIIAYGGTNMNAAIQFLIDIITEAKTSFPDRAVKVGFLSDGQPDIPVNSTVIETLHTLITQIDTISIGPEVEAQHLIALLNNKPIEIAKYLHCSNTSEFNIYLDEMDFSDAQTIGTNLVISSNVQLLSSTVENNVITIPRICVGDSINIPFKASLNVIPRFAYQFTKSDSSIYEGEYTIDEINALPEVAYLYYPRRKLLQLNVEEILNREISNTEKQTIIQSLFDESTVEIYGDYLSDVKSQLTIILDSLNPVNLRNIDIQNRFQESQLRTPSNNMAGCSRLERGISENVSARVIRSVTGSTISNDPETSV</sequence>
<dbReference type="SUPFAM" id="SSF53300">
    <property type="entry name" value="vWA-like"/>
    <property type="match status" value="1"/>
</dbReference>
<dbReference type="Pfam" id="PF13519">
    <property type="entry name" value="VWA_2"/>
    <property type="match status" value="1"/>
</dbReference>
<dbReference type="EMBL" id="MN739564">
    <property type="protein sequence ID" value="QHT13256.1"/>
    <property type="molecule type" value="Genomic_DNA"/>
</dbReference>
<reference evidence="3" key="1">
    <citation type="journal article" date="2020" name="Nature">
        <title>Giant virus diversity and host interactions through global metagenomics.</title>
        <authorList>
            <person name="Schulz F."/>
            <person name="Roux S."/>
            <person name="Paez-Espino D."/>
            <person name="Jungbluth S."/>
            <person name="Walsh D.A."/>
            <person name="Denef V.J."/>
            <person name="McMahon K.D."/>
            <person name="Konstantinidis K.T."/>
            <person name="Eloe-Fadrosh E.A."/>
            <person name="Kyrpides N.C."/>
            <person name="Woyke T."/>
        </authorList>
    </citation>
    <scope>NUCLEOTIDE SEQUENCE</scope>
    <source>
        <strain evidence="3">GVMAG-M-3300023174-131</strain>
    </source>
</reference>
<dbReference type="AlphaFoldDB" id="A0A6C0D879"/>
<organism evidence="3">
    <name type="scientific">viral metagenome</name>
    <dbReference type="NCBI Taxonomy" id="1070528"/>
    <lineage>
        <taxon>unclassified sequences</taxon>
        <taxon>metagenomes</taxon>
        <taxon>organismal metagenomes</taxon>
    </lineage>
</organism>
<evidence type="ECO:0008006" key="4">
    <source>
        <dbReference type="Google" id="ProtNLM"/>
    </source>
</evidence>
<dbReference type="InterPro" id="IPR002035">
    <property type="entry name" value="VWF_A"/>
</dbReference>
<dbReference type="Gene3D" id="3.30.40.10">
    <property type="entry name" value="Zinc/RING finger domain, C3HC4 (zinc finger)"/>
    <property type="match status" value="1"/>
</dbReference>
<protein>
    <recommendedName>
        <fullName evidence="4">RING-type domain-containing protein</fullName>
    </recommendedName>
</protein>
<dbReference type="Gene3D" id="3.40.50.410">
    <property type="entry name" value="von Willebrand factor, type A domain"/>
    <property type="match status" value="1"/>
</dbReference>
<evidence type="ECO:0000313" key="3">
    <source>
        <dbReference type="EMBL" id="QHT13256.1"/>
    </source>
</evidence>
<dbReference type="SUPFAM" id="SSF57850">
    <property type="entry name" value="RING/U-box"/>
    <property type="match status" value="1"/>
</dbReference>
<evidence type="ECO:0000259" key="2">
    <source>
        <dbReference type="PROSITE" id="PS50234"/>
    </source>
</evidence>
<feature type="domain" description="RING-type" evidence="1">
    <location>
        <begin position="79"/>
        <end position="123"/>
    </location>
</feature>
<dbReference type="PROSITE" id="PS50089">
    <property type="entry name" value="ZF_RING_2"/>
    <property type="match status" value="1"/>
</dbReference>
<dbReference type="InterPro" id="IPR051266">
    <property type="entry name" value="CLCR"/>
</dbReference>
<name>A0A6C0D879_9ZZZZ</name>